<feature type="compositionally biased region" description="Low complexity" evidence="6">
    <location>
        <begin position="186"/>
        <end position="202"/>
    </location>
</feature>
<evidence type="ECO:0000256" key="4">
    <source>
        <dbReference type="ARBA" id="ARBA00022989"/>
    </source>
</evidence>
<evidence type="ECO:0000259" key="7">
    <source>
        <dbReference type="PROSITE" id="PS51778"/>
    </source>
</evidence>
<dbReference type="OrthoDB" id="2162691at2759"/>
<dbReference type="GO" id="GO:0032934">
    <property type="term" value="F:sterol binding"/>
    <property type="evidence" value="ECO:0007669"/>
    <property type="project" value="TreeGrafter"/>
</dbReference>
<keyword evidence="5" id="KW-0472">Membrane</keyword>
<feature type="compositionally biased region" description="Polar residues" evidence="6">
    <location>
        <begin position="849"/>
        <end position="859"/>
    </location>
</feature>
<evidence type="ECO:0000313" key="8">
    <source>
        <dbReference type="EMBL" id="PGH20373.1"/>
    </source>
</evidence>
<dbReference type="SMART" id="SM00568">
    <property type="entry name" value="GRAM"/>
    <property type="match status" value="1"/>
</dbReference>
<evidence type="ECO:0000256" key="1">
    <source>
        <dbReference type="ARBA" id="ARBA00004167"/>
    </source>
</evidence>
<feature type="compositionally biased region" description="Low complexity" evidence="6">
    <location>
        <begin position="136"/>
        <end position="153"/>
    </location>
</feature>
<feature type="region of interest" description="Disordered" evidence="6">
    <location>
        <begin position="797"/>
        <end position="898"/>
    </location>
</feature>
<dbReference type="GO" id="GO:0005886">
    <property type="term" value="C:plasma membrane"/>
    <property type="evidence" value="ECO:0007669"/>
    <property type="project" value="TreeGrafter"/>
</dbReference>
<feature type="compositionally biased region" description="Acidic residues" evidence="6">
    <location>
        <begin position="805"/>
        <end position="821"/>
    </location>
</feature>
<feature type="compositionally biased region" description="Polar residues" evidence="6">
    <location>
        <begin position="365"/>
        <end position="375"/>
    </location>
</feature>
<dbReference type="PANTHER" id="PTHR23319:SF4">
    <property type="entry name" value="GRAM DOMAIN CONTAINING 1B, ISOFORM E"/>
    <property type="match status" value="1"/>
</dbReference>
<sequence>MDNTENQLAPATSPNGLKRVFTRPNRSRTTINELENTSSRGSGTEASQEKQRPVTSGGGTGRDDSPSGIAKLISGSRRRRRKQAEAEAELGGFDGTGAATHGQNDEVNTLDSASTTSSLVGTTYRGSKASSKNHLPAETEPESSSPLELHASHGNQAKPKSSSPLIADPDNAQEAADTNHDQEPTPSESLASASEMMSPLSSHAAPVSVGDPAPNLGQEGRSNTSLAGSSTGRKLRDAFKPTTGNKSRSVSPDRESSKSSGSKRGKGIFGSGRRSSLSSKSAEKPPEDIPPVPTLQQRAPKALRVSTGNITSLDARPNTPPTAVPAPVTTVTPPTPTGLRSQSPALPATNIEDVVDVPRTNTLPANVVVSPSGNMISHRRVRSASAAHNPSKLSHSMSASLTPTTEEPKGSGPKTNGANQLGAGFFSSMFSAAQNAASTLSSSLNTQTRSRAPTDASQPEKPADDDQPSEPFPDASSSSNSSERKKELAVETLGMGDLDFSHLGIDPTLGGVITTKDGVVFTKTDPPIRSRRGTASQRDELSARIEDMRAARAVSMAYEKAAETAPQSATEDNQQPTRPSAAYSGLGRDSTGEQTPPNGSIFEGETADSIKRSGSVRSRLAPRRHRGSSTATVGGVASAGIGLGIPGANSSVPRLTGFAVASKKRNRDFHQLFRSVPEDDYLIEDYSCALQREIILAGRIYISEGHICFSSNILGWVTTLVISFDEIVAIEKETTAMVFPNAIAIQTLHARHTFRSLLSRESTYDLMINIWKINHPTLKSSINGTKIVQGNENKIDKADASDFGSDADSDDEEIYDEDEEGDTYHDAADGSVGGTDRSDSAKELGRKSSALQISGSKASLATPMLGADRSTEKLGTTSEEGADFPGPITHPPTEFTDQSGKYERLVKDETIPAPLGRVYSLVFGPASGSFMSKFLVEDQKALELQFEVDKKGLDNENKTRSYTYIKPLNGAIGPRQTKCTSTENLDFLDLEKAVLVTLTTQTPDVPSGNVFSVKTKYLFTWAPNNQTRFYMSCAIEWTGKSWLKGPIEKGANDGQLAFGTDLVRVLKAAVAPKSRNGMRKAGKGKRKRTTTSGLDAAANSQISLETSRRQVSWGVLEPLRPLLSPFVDTFKPLLNGNVAVGIIFLLLFTMWFRTPSQPRVSYPGLSIPERMAAYEELWRKEESELWDWLEERVGLDGLAFPVADTTARSSDREHRQHRLQATRQLESRLRNEKMSELEMHDAIRVTQQRLDVLKDIIDKRKQDRKDTGATEEPLS</sequence>
<dbReference type="InterPro" id="IPR031968">
    <property type="entry name" value="VASt"/>
</dbReference>
<dbReference type="Gene3D" id="2.30.29.30">
    <property type="entry name" value="Pleckstrin-homology domain (PH domain)/Phosphotyrosine-binding domain (PTB)"/>
    <property type="match status" value="1"/>
</dbReference>
<evidence type="ECO:0000313" key="9">
    <source>
        <dbReference type="Proteomes" id="UP000224634"/>
    </source>
</evidence>
<evidence type="ECO:0000256" key="6">
    <source>
        <dbReference type="SAM" id="MobiDB-lite"/>
    </source>
</evidence>
<dbReference type="GO" id="GO:0032366">
    <property type="term" value="P:intracellular sterol transport"/>
    <property type="evidence" value="ECO:0007669"/>
    <property type="project" value="TreeGrafter"/>
</dbReference>
<keyword evidence="4" id="KW-1133">Transmembrane helix</keyword>
<comment type="subcellular location">
    <subcellularLocation>
        <location evidence="1">Membrane</location>
        <topology evidence="1">Single-pass membrane protein</topology>
    </subcellularLocation>
</comment>
<accession>A0A2B7YH75</accession>
<gene>
    <name evidence="8" type="ORF">AJ80_03641</name>
</gene>
<dbReference type="GO" id="GO:0005789">
    <property type="term" value="C:endoplasmic reticulum membrane"/>
    <property type="evidence" value="ECO:0007669"/>
    <property type="project" value="TreeGrafter"/>
</dbReference>
<feature type="compositionally biased region" description="Basic residues" evidence="6">
    <location>
        <begin position="1076"/>
        <end position="1089"/>
    </location>
</feature>
<keyword evidence="3" id="KW-0812">Transmembrane</keyword>
<feature type="compositionally biased region" description="Polar residues" evidence="6">
    <location>
        <begin position="154"/>
        <end position="164"/>
    </location>
</feature>
<comment type="caution">
    <text evidence="8">The sequence shown here is derived from an EMBL/GenBank/DDBJ whole genome shotgun (WGS) entry which is preliminary data.</text>
</comment>
<feature type="compositionally biased region" description="Polar residues" evidence="6">
    <location>
        <begin position="27"/>
        <end position="46"/>
    </location>
</feature>
<reference evidence="8 9" key="1">
    <citation type="submission" date="2017-10" db="EMBL/GenBank/DDBJ databases">
        <title>Comparative genomics in systemic dimorphic fungi from Ajellomycetaceae.</title>
        <authorList>
            <person name="Munoz J.F."/>
            <person name="Mcewen J.G."/>
            <person name="Clay O.K."/>
            <person name="Cuomo C.A."/>
        </authorList>
    </citation>
    <scope>NUCLEOTIDE SEQUENCE [LARGE SCALE GENOMIC DNA]</scope>
    <source>
        <strain evidence="8 9">UAMH7299</strain>
    </source>
</reference>
<dbReference type="PROSITE" id="PS51778">
    <property type="entry name" value="VAST"/>
    <property type="match status" value="1"/>
</dbReference>
<feature type="compositionally biased region" description="Polar residues" evidence="6">
    <location>
        <begin position="565"/>
        <end position="578"/>
    </location>
</feature>
<organism evidence="8 9">
    <name type="scientific">Polytolypa hystricis (strain UAMH7299)</name>
    <dbReference type="NCBI Taxonomy" id="1447883"/>
    <lineage>
        <taxon>Eukaryota</taxon>
        <taxon>Fungi</taxon>
        <taxon>Dikarya</taxon>
        <taxon>Ascomycota</taxon>
        <taxon>Pezizomycotina</taxon>
        <taxon>Eurotiomycetes</taxon>
        <taxon>Eurotiomycetidae</taxon>
        <taxon>Onygenales</taxon>
        <taxon>Onygenales incertae sedis</taxon>
        <taxon>Polytolypa</taxon>
    </lineage>
</organism>
<dbReference type="Proteomes" id="UP000224634">
    <property type="component" value="Unassembled WGS sequence"/>
</dbReference>
<evidence type="ECO:0000256" key="3">
    <source>
        <dbReference type="ARBA" id="ARBA00022692"/>
    </source>
</evidence>
<feature type="compositionally biased region" description="Basic and acidic residues" evidence="6">
    <location>
        <begin position="836"/>
        <end position="846"/>
    </location>
</feature>
<protein>
    <recommendedName>
        <fullName evidence="7">VASt domain-containing protein</fullName>
    </recommendedName>
</protein>
<feature type="compositionally biased region" description="Polar residues" evidence="6">
    <location>
        <begin position="220"/>
        <end position="232"/>
    </location>
</feature>
<evidence type="ECO:0000256" key="2">
    <source>
        <dbReference type="ARBA" id="ARBA00006582"/>
    </source>
</evidence>
<feature type="compositionally biased region" description="Polar residues" evidence="6">
    <location>
        <begin position="1"/>
        <end position="15"/>
    </location>
</feature>
<comment type="similarity">
    <text evidence="2">Belongs to the YSP2 family.</text>
</comment>
<feature type="region of interest" description="Disordered" evidence="6">
    <location>
        <begin position="1"/>
        <end position="347"/>
    </location>
</feature>
<feature type="compositionally biased region" description="Polar residues" evidence="6">
    <location>
        <begin position="440"/>
        <end position="457"/>
    </location>
</feature>
<dbReference type="EMBL" id="PDNA01000041">
    <property type="protein sequence ID" value="PGH20373.1"/>
    <property type="molecule type" value="Genomic_DNA"/>
</dbReference>
<dbReference type="GO" id="GO:0140268">
    <property type="term" value="C:endoplasmic reticulum-plasma membrane contact site"/>
    <property type="evidence" value="ECO:0007669"/>
    <property type="project" value="TreeGrafter"/>
</dbReference>
<dbReference type="InterPro" id="IPR051482">
    <property type="entry name" value="Cholesterol_transport"/>
</dbReference>
<feature type="domain" description="VASt" evidence="7">
    <location>
        <begin position="902"/>
        <end position="1074"/>
    </location>
</feature>
<feature type="region of interest" description="Disordered" evidence="6">
    <location>
        <begin position="440"/>
        <end position="488"/>
    </location>
</feature>
<feature type="region of interest" description="Disordered" evidence="6">
    <location>
        <begin position="1075"/>
        <end position="1096"/>
    </location>
</feature>
<keyword evidence="9" id="KW-1185">Reference proteome</keyword>
<dbReference type="InterPro" id="IPR004182">
    <property type="entry name" value="GRAM"/>
</dbReference>
<feature type="region of interest" description="Disordered" evidence="6">
    <location>
        <begin position="365"/>
        <end position="420"/>
    </location>
</feature>
<dbReference type="InterPro" id="IPR011993">
    <property type="entry name" value="PH-like_dom_sf"/>
</dbReference>
<evidence type="ECO:0000256" key="5">
    <source>
        <dbReference type="ARBA" id="ARBA00023136"/>
    </source>
</evidence>
<dbReference type="Pfam" id="PF02893">
    <property type="entry name" value="GRAM"/>
    <property type="match status" value="1"/>
</dbReference>
<dbReference type="AlphaFoldDB" id="A0A2B7YH75"/>
<dbReference type="Pfam" id="PF16016">
    <property type="entry name" value="VASt"/>
    <property type="match status" value="1"/>
</dbReference>
<proteinExistence type="inferred from homology"/>
<dbReference type="PANTHER" id="PTHR23319">
    <property type="entry name" value="GRAM DOMAIN CONTAINING 1B, ISOFORM E"/>
    <property type="match status" value="1"/>
</dbReference>
<dbReference type="STRING" id="1447883.A0A2B7YH75"/>
<feature type="compositionally biased region" description="Polar residues" evidence="6">
    <location>
        <begin position="386"/>
        <end position="405"/>
    </location>
</feature>
<feature type="region of interest" description="Disordered" evidence="6">
    <location>
        <begin position="558"/>
        <end position="632"/>
    </location>
</feature>
<dbReference type="CDD" id="cd13220">
    <property type="entry name" value="PH-GRAM_GRAMDC"/>
    <property type="match status" value="1"/>
</dbReference>
<feature type="compositionally biased region" description="Low complexity" evidence="6">
    <location>
        <begin position="271"/>
        <end position="280"/>
    </location>
</feature>
<feature type="compositionally biased region" description="Polar residues" evidence="6">
    <location>
        <begin position="101"/>
        <end position="133"/>
    </location>
</feature>
<dbReference type="GO" id="GO:0032541">
    <property type="term" value="C:cortical endoplasmic reticulum"/>
    <property type="evidence" value="ECO:0007669"/>
    <property type="project" value="TreeGrafter"/>
</dbReference>
<dbReference type="GO" id="GO:0120015">
    <property type="term" value="F:sterol transfer activity"/>
    <property type="evidence" value="ECO:0007669"/>
    <property type="project" value="TreeGrafter"/>
</dbReference>
<dbReference type="GO" id="GO:0005739">
    <property type="term" value="C:mitochondrion"/>
    <property type="evidence" value="ECO:0007669"/>
    <property type="project" value="TreeGrafter"/>
</dbReference>
<name>A0A2B7YH75_POLH7</name>